<evidence type="ECO:0000313" key="5">
    <source>
        <dbReference type="EMBL" id="MDT0352428.1"/>
    </source>
</evidence>
<sequence>MAQIVRGPQAEWADDVEATMLAARALVAISAESVAAVEEVVTPTQLRVLVMVASRGPLNLGAVARGLGVHPSNATRACDRLVLAGLLDRQDDPTDRRNLQLRLTEQGRGVVDEVMDRRRRAIGEVLERMPSLQRVALIPVLTMFAEAAGELPDEHLWSLGWTSATTNVPAADDSIVQAAREA</sequence>
<evidence type="ECO:0000313" key="6">
    <source>
        <dbReference type="Proteomes" id="UP001183202"/>
    </source>
</evidence>
<evidence type="ECO:0000259" key="4">
    <source>
        <dbReference type="PROSITE" id="PS50995"/>
    </source>
</evidence>
<keyword evidence="3" id="KW-0804">Transcription</keyword>
<keyword evidence="1" id="KW-0805">Transcription regulation</keyword>
<dbReference type="InterPro" id="IPR000835">
    <property type="entry name" value="HTH_MarR-typ"/>
</dbReference>
<dbReference type="InterPro" id="IPR036388">
    <property type="entry name" value="WH-like_DNA-bd_sf"/>
</dbReference>
<dbReference type="Gene3D" id="1.10.10.10">
    <property type="entry name" value="Winged helix-like DNA-binding domain superfamily/Winged helix DNA-binding domain"/>
    <property type="match status" value="1"/>
</dbReference>
<feature type="domain" description="HTH marR-type" evidence="4">
    <location>
        <begin position="1"/>
        <end position="146"/>
    </location>
</feature>
<evidence type="ECO:0000256" key="3">
    <source>
        <dbReference type="ARBA" id="ARBA00023163"/>
    </source>
</evidence>
<dbReference type="PANTHER" id="PTHR33164">
    <property type="entry name" value="TRANSCRIPTIONAL REGULATOR, MARR FAMILY"/>
    <property type="match status" value="1"/>
</dbReference>
<evidence type="ECO:0000256" key="2">
    <source>
        <dbReference type="ARBA" id="ARBA00023125"/>
    </source>
</evidence>
<reference evidence="6" key="1">
    <citation type="submission" date="2023-07" db="EMBL/GenBank/DDBJ databases">
        <title>30 novel species of actinomycetes from the DSMZ collection.</title>
        <authorList>
            <person name="Nouioui I."/>
        </authorList>
    </citation>
    <scope>NUCLEOTIDE SEQUENCE [LARGE SCALE GENOMIC DNA]</scope>
    <source>
        <strain evidence="6">DSM 45834</strain>
    </source>
</reference>
<dbReference type="Proteomes" id="UP001183202">
    <property type="component" value="Unassembled WGS sequence"/>
</dbReference>
<accession>A0ABU2NEN9</accession>
<evidence type="ECO:0000256" key="1">
    <source>
        <dbReference type="ARBA" id="ARBA00023015"/>
    </source>
</evidence>
<dbReference type="EMBL" id="JAVREJ010000018">
    <property type="protein sequence ID" value="MDT0352428.1"/>
    <property type="molecule type" value="Genomic_DNA"/>
</dbReference>
<dbReference type="PROSITE" id="PS50995">
    <property type="entry name" value="HTH_MARR_2"/>
    <property type="match status" value="1"/>
</dbReference>
<dbReference type="RefSeq" id="WP_311558933.1">
    <property type="nucleotide sequence ID" value="NZ_JAVREJ010000018.1"/>
</dbReference>
<organism evidence="5 6">
    <name type="scientific">Pseudonocardia charpentierae</name>
    <dbReference type="NCBI Taxonomy" id="3075545"/>
    <lineage>
        <taxon>Bacteria</taxon>
        <taxon>Bacillati</taxon>
        <taxon>Actinomycetota</taxon>
        <taxon>Actinomycetes</taxon>
        <taxon>Pseudonocardiales</taxon>
        <taxon>Pseudonocardiaceae</taxon>
        <taxon>Pseudonocardia</taxon>
    </lineage>
</organism>
<dbReference type="InterPro" id="IPR039422">
    <property type="entry name" value="MarR/SlyA-like"/>
</dbReference>
<dbReference type="SUPFAM" id="SSF46785">
    <property type="entry name" value="Winged helix' DNA-binding domain"/>
    <property type="match status" value="1"/>
</dbReference>
<dbReference type="Pfam" id="PF01047">
    <property type="entry name" value="MarR"/>
    <property type="match status" value="1"/>
</dbReference>
<proteinExistence type="predicted"/>
<keyword evidence="2" id="KW-0238">DNA-binding</keyword>
<dbReference type="InterPro" id="IPR036390">
    <property type="entry name" value="WH_DNA-bd_sf"/>
</dbReference>
<dbReference type="PANTHER" id="PTHR33164:SF94">
    <property type="entry name" value="TRANSCRIPTIONAL REGULATORY PROTEIN-RELATED"/>
    <property type="match status" value="1"/>
</dbReference>
<comment type="caution">
    <text evidence="5">The sequence shown here is derived from an EMBL/GenBank/DDBJ whole genome shotgun (WGS) entry which is preliminary data.</text>
</comment>
<dbReference type="PRINTS" id="PR00598">
    <property type="entry name" value="HTHMARR"/>
</dbReference>
<protein>
    <submittedName>
        <fullName evidence="5">MarR family transcriptional regulator</fullName>
    </submittedName>
</protein>
<dbReference type="PROSITE" id="PS01117">
    <property type="entry name" value="HTH_MARR_1"/>
    <property type="match status" value="1"/>
</dbReference>
<keyword evidence="6" id="KW-1185">Reference proteome</keyword>
<name>A0ABU2NEN9_9PSEU</name>
<dbReference type="InterPro" id="IPR023187">
    <property type="entry name" value="Tscrpt_reg_MarR-type_CS"/>
</dbReference>
<dbReference type="SMART" id="SM00347">
    <property type="entry name" value="HTH_MARR"/>
    <property type="match status" value="1"/>
</dbReference>
<gene>
    <name evidence="5" type="ORF">RM445_23145</name>
</gene>